<proteinExistence type="predicted"/>
<gene>
    <name evidence="4" type="ORF">VaNZ11_015479</name>
</gene>
<evidence type="ECO:0000313" key="5">
    <source>
        <dbReference type="Proteomes" id="UP001165090"/>
    </source>
</evidence>
<dbReference type="InterPro" id="IPR000782">
    <property type="entry name" value="FAS1_domain"/>
</dbReference>
<feature type="region of interest" description="Disordered" evidence="1">
    <location>
        <begin position="1039"/>
        <end position="1068"/>
    </location>
</feature>
<feature type="domain" description="FAS1" evidence="3">
    <location>
        <begin position="25"/>
        <end position="195"/>
    </location>
</feature>
<evidence type="ECO:0000313" key="4">
    <source>
        <dbReference type="EMBL" id="GLI70557.1"/>
    </source>
</evidence>
<feature type="region of interest" description="Disordered" evidence="1">
    <location>
        <begin position="201"/>
        <end position="328"/>
    </location>
</feature>
<reference evidence="4 5" key="1">
    <citation type="journal article" date="2023" name="IScience">
        <title>Expanded male sex-determining region conserved during the evolution of homothallism in the green alga Volvox.</title>
        <authorList>
            <person name="Yamamoto K."/>
            <person name="Matsuzaki R."/>
            <person name="Mahakham W."/>
            <person name="Heman W."/>
            <person name="Sekimoto H."/>
            <person name="Kawachi M."/>
            <person name="Minakuchi Y."/>
            <person name="Toyoda A."/>
            <person name="Nozaki H."/>
        </authorList>
    </citation>
    <scope>NUCLEOTIDE SEQUENCE [LARGE SCALE GENOMIC DNA]</scope>
    <source>
        <strain evidence="4 5">NIES-4468</strain>
    </source>
</reference>
<dbReference type="EMBL" id="BSDZ01000094">
    <property type="protein sequence ID" value="GLI70557.1"/>
    <property type="molecule type" value="Genomic_DNA"/>
</dbReference>
<keyword evidence="2" id="KW-0732">Signal</keyword>
<organism evidence="4 5">
    <name type="scientific">Volvox africanus</name>
    <dbReference type="NCBI Taxonomy" id="51714"/>
    <lineage>
        <taxon>Eukaryota</taxon>
        <taxon>Viridiplantae</taxon>
        <taxon>Chlorophyta</taxon>
        <taxon>core chlorophytes</taxon>
        <taxon>Chlorophyceae</taxon>
        <taxon>CS clade</taxon>
        <taxon>Chlamydomonadales</taxon>
        <taxon>Volvocaceae</taxon>
        <taxon>Volvox</taxon>
    </lineage>
</organism>
<accession>A0ABQ5SKP0</accession>
<feature type="region of interest" description="Disordered" evidence="1">
    <location>
        <begin position="515"/>
        <end position="534"/>
    </location>
</feature>
<feature type="signal peptide" evidence="2">
    <location>
        <begin position="1"/>
        <end position="23"/>
    </location>
</feature>
<evidence type="ECO:0000256" key="2">
    <source>
        <dbReference type="SAM" id="SignalP"/>
    </source>
</evidence>
<dbReference type="SUPFAM" id="SSF82153">
    <property type="entry name" value="FAS1 domain"/>
    <property type="match status" value="2"/>
</dbReference>
<dbReference type="Pfam" id="PF02469">
    <property type="entry name" value="Fasciclin"/>
    <property type="match status" value="1"/>
</dbReference>
<protein>
    <recommendedName>
        <fullName evidence="3">FAS1 domain-containing protein</fullName>
    </recommendedName>
</protein>
<dbReference type="Proteomes" id="UP001165090">
    <property type="component" value="Unassembled WGS sequence"/>
</dbReference>
<comment type="caution">
    <text evidence="4">The sequence shown here is derived from an EMBL/GenBank/DDBJ whole genome shotgun (WGS) entry which is preliminary data.</text>
</comment>
<sequence length="1477" mass="156543">MGRLPAALAVAVALLALVPGGHAQFATPYAYIEAQTDLTITRSCIDNLLLKNQAPWTSQKSLDYTLFLPTDDGWKVIFDYFGLNQSPEEFCSELRRTKLNQTRNAVLKYHVLSGARFRDQLPGDCPGGCQYKTIAGGRNLVDEITVALDPTVGTYVIGGNNDDYGDYQPTGATTGPIRYNISINGRVLHVIDAALLQARYIPRSSPPPPPPVTRRPPPPVPTARPPSPVTSPPPPPPPAPPLPPVSSPPPPPASPPSPPPPAPPPPSPPPPAPPPPSPPPPSPPPPNPPPPSPPPPAPPPPSPPPPPGASPPPSPAPSPRPPSPNPPPSPYTGFFSIYAFLTQRVYDMTLLKAMVDAGDLATTFNNSNLEWTCFFPNDYATTWTNTMVWTSGSKMLQDQVAFVADCRLNSPNSTTCAPAIQQFSAYARNTLLQYCVDRTGLPLITTSNWINATYATVQTFVSANTFSGSVDYWASLSNSTVRSLLLSDNSLTRNRNNIVAKSVIQVMDSFLTGVIAAPPPPPPPSPLPPSPNPPPPAFASITAAIAGLNELAVTRQLIALLNITAQINALLDTTCYFPSNYAWALFGANANDRGAFVNVSNNATSPPPPPPAAPGGVRRRLVSIVGENTLQFRIAEGVYARAIVADRRMLIAGPNSFDPTAFYDRLAWNVTLEALNNTYNVQLLKNSIIDSCYNPASAPNSGNAGLNTVVRLQDTGSLPLETALGWGDSTGLTVFKTTFSGNCSDNSTVGPLTGVPLKTLGYCSQCRLYDPAIDLYSNCVFVVYSVLTGGQSGFEVNGTITNVAYSRGRSPFAYWVPHDIVVGSYAQPRGYIQIVDRIVQSPMLPPPPPSPLPPSPPPAPFPPPPFTGLRYFLENTNGFKACAAVLFSAFDYYSTVSAFDSSGWTLFIPSDSGCFAALSARGKTVSSIIADGTGRSVVKNMFIPNTLIPTSSLNTSVYLVTDLGTFGNNSIGTNILTFTFPNISNAVPTPIVVNQRFPGFSAQSANITGIRDVQIQRVPTALVSSGVAGLVHQIEGLLFPDITPPSPPPPPPRPPTPPPPPSPPPPPYFPTGVSSYLSSYPELSILKTLLDCTNLTSVLDATLVATPGTLFAPTNTAFTAFLAANGLSTTTLCQPDNINSTIKVLKAHIISSAYTSTDFIARTSSNSIRYPYLYAAELNNLQLIVTASASAVNVTAPMPLTTAFFVAGRFDTVLFSTSRPATPTSTGVAMAHMISNVLPVPQFSPPPPPPPPPPNVYNATTIWEAISREPLVATYAGLLQAITISPSSSSTFRNYLENPATIATILAPTVDALAIFFTRVQVDGNPLQYTDCVSGTNAKSVSICRAILSFSIFPDTQFLPSYNSSVYTIPSPIPGNDLQNFAPINSLTLAGNVTTGIAYRFNTTGSPPSVSSLGFATTTFCSGKPRATKGPVPVGIPNVITQQQSLMYLVNDVLLYSSALTSGITYTATATCTTPPP</sequence>
<evidence type="ECO:0000259" key="3">
    <source>
        <dbReference type="PROSITE" id="PS50213"/>
    </source>
</evidence>
<dbReference type="SMART" id="SM00554">
    <property type="entry name" value="FAS1"/>
    <property type="match status" value="3"/>
</dbReference>
<dbReference type="PRINTS" id="PR01217">
    <property type="entry name" value="PRICHEXTENSN"/>
</dbReference>
<feature type="compositionally biased region" description="Pro residues" evidence="1">
    <location>
        <begin position="204"/>
        <end position="328"/>
    </location>
</feature>
<dbReference type="PANTHER" id="PTHR24216:SF65">
    <property type="entry name" value="PAXILLIN-LIKE PROTEIN 1"/>
    <property type="match status" value="1"/>
</dbReference>
<feature type="compositionally biased region" description="Pro residues" evidence="1">
    <location>
        <begin position="1042"/>
        <end position="1068"/>
    </location>
</feature>
<dbReference type="PANTHER" id="PTHR24216">
    <property type="entry name" value="PAXILLIN-RELATED"/>
    <property type="match status" value="1"/>
</dbReference>
<feature type="domain" description="FAS1" evidence="3">
    <location>
        <begin position="1070"/>
        <end position="1238"/>
    </location>
</feature>
<feature type="chain" id="PRO_5047441844" description="FAS1 domain-containing protein" evidence="2">
    <location>
        <begin position="24"/>
        <end position="1477"/>
    </location>
</feature>
<dbReference type="InterPro" id="IPR036378">
    <property type="entry name" value="FAS1_dom_sf"/>
</dbReference>
<evidence type="ECO:0000256" key="1">
    <source>
        <dbReference type="SAM" id="MobiDB-lite"/>
    </source>
</evidence>
<keyword evidence="5" id="KW-1185">Reference proteome</keyword>
<dbReference type="PROSITE" id="PS50213">
    <property type="entry name" value="FAS1"/>
    <property type="match status" value="2"/>
</dbReference>
<dbReference type="Gene3D" id="2.30.180.10">
    <property type="entry name" value="FAS1 domain"/>
    <property type="match status" value="2"/>
</dbReference>
<name>A0ABQ5SKP0_9CHLO</name>
<feature type="compositionally biased region" description="Pro residues" evidence="1">
    <location>
        <begin position="517"/>
        <end position="534"/>
    </location>
</feature>